<evidence type="ECO:0000313" key="2">
    <source>
        <dbReference type="EMBL" id="PZR36467.1"/>
    </source>
</evidence>
<sequence length="306" mass="33997">MPPTRDVPLGVPALDGRRGNIPQFRGHRPDAVELLEDALHSEGLQVDHDVRLAHRNRTCAVRQSHSRAMCENRIVASMGPSEIVEELKRLQVPHDAIAKVIGRDRTAATKMLSGKRSVKFNEVAGLEALIAEYRGGAPEVRPAPSPPVSVVPPIKNIARRIPVVGDVQAGVWLEAVVRETYEVEEYLPIDVAGYESATLRAMRVVGPSMNKLYPPGRFVVLADPAEAGIRNGDHVVVERRKDSLTEITLKEYVEEADGRVALWPRSDHPDYQEPFYLRTRDEADQDGVKIIGVVVADYRRRDRPPA</sequence>
<proteinExistence type="predicted"/>
<dbReference type="EMBL" id="QFQZ01000006">
    <property type="protein sequence ID" value="PZR36467.1"/>
    <property type="molecule type" value="Genomic_DNA"/>
</dbReference>
<gene>
    <name evidence="2" type="ORF">DI526_03245</name>
</gene>
<dbReference type="Proteomes" id="UP000249393">
    <property type="component" value="Unassembled WGS sequence"/>
</dbReference>
<comment type="caution">
    <text evidence="2">The sequence shown here is derived from an EMBL/GenBank/DDBJ whole genome shotgun (WGS) entry which is preliminary data.</text>
</comment>
<dbReference type="InterPro" id="IPR039418">
    <property type="entry name" value="LexA-like"/>
</dbReference>
<reference evidence="2 3" key="1">
    <citation type="submission" date="2017-08" db="EMBL/GenBank/DDBJ databases">
        <title>Infants hospitalized years apart are colonized by the same room-sourced microbial strains.</title>
        <authorList>
            <person name="Brooks B."/>
            <person name="Olm M.R."/>
            <person name="Firek B.A."/>
            <person name="Baker R."/>
            <person name="Thomas B.C."/>
            <person name="Morowitz M.J."/>
            <person name="Banfield J.F."/>
        </authorList>
    </citation>
    <scope>NUCLEOTIDE SEQUENCE [LARGE SCALE GENOMIC DNA]</scope>
    <source>
        <strain evidence="2">S2_003_000_R2_4</strain>
    </source>
</reference>
<evidence type="ECO:0000259" key="1">
    <source>
        <dbReference type="Pfam" id="PF00717"/>
    </source>
</evidence>
<dbReference type="AlphaFoldDB" id="A0A2W5VD63"/>
<accession>A0A2W5VD63</accession>
<dbReference type="Gene3D" id="2.10.109.10">
    <property type="entry name" value="Umud Fragment, subunit A"/>
    <property type="match status" value="1"/>
</dbReference>
<organism evidence="2 3">
    <name type="scientific">Caulobacter segnis</name>
    <dbReference type="NCBI Taxonomy" id="88688"/>
    <lineage>
        <taxon>Bacteria</taxon>
        <taxon>Pseudomonadati</taxon>
        <taxon>Pseudomonadota</taxon>
        <taxon>Alphaproteobacteria</taxon>
        <taxon>Caulobacterales</taxon>
        <taxon>Caulobacteraceae</taxon>
        <taxon>Caulobacter</taxon>
    </lineage>
</organism>
<dbReference type="SUPFAM" id="SSF51306">
    <property type="entry name" value="LexA/Signal peptidase"/>
    <property type="match status" value="1"/>
</dbReference>
<name>A0A2W5VD63_9CAUL</name>
<dbReference type="InterPro" id="IPR015927">
    <property type="entry name" value="Peptidase_S24_S26A/B/C"/>
</dbReference>
<feature type="domain" description="Peptidase S24/S26A/S26B/S26C" evidence="1">
    <location>
        <begin position="162"/>
        <end position="295"/>
    </location>
</feature>
<evidence type="ECO:0000313" key="3">
    <source>
        <dbReference type="Proteomes" id="UP000249393"/>
    </source>
</evidence>
<dbReference type="Pfam" id="PF00717">
    <property type="entry name" value="Peptidase_S24"/>
    <property type="match status" value="1"/>
</dbReference>
<dbReference type="InterPro" id="IPR036286">
    <property type="entry name" value="LexA/Signal_pep-like_sf"/>
</dbReference>
<protein>
    <recommendedName>
        <fullName evidence="1">Peptidase S24/S26A/S26B/S26C domain-containing protein</fullName>
    </recommendedName>
</protein>
<dbReference type="CDD" id="cd06529">
    <property type="entry name" value="S24_LexA-like"/>
    <property type="match status" value="1"/>
</dbReference>